<sequence length="73" mass="7906">MPVLFGGNAGGNILSGERPPDPVAVITSVTDGFRCFLRQVHQKKHLPFEVTDLSSSQMQADRSALDITHGMLL</sequence>
<comment type="caution">
    <text evidence="1">The sequence shown here is derived from an EMBL/GenBank/DDBJ whole genome shotgun (WGS) entry which is preliminary data.</text>
</comment>
<name>A0A0D6Q8K7_KOMXY</name>
<protein>
    <submittedName>
        <fullName evidence="1">Uncharacterized protein</fullName>
    </submittedName>
</protein>
<proteinExistence type="predicted"/>
<dbReference type="AlphaFoldDB" id="A0A0D6Q8K7"/>
<reference evidence="1 2" key="1">
    <citation type="submission" date="2012-11" db="EMBL/GenBank/DDBJ databases">
        <title>Whole genome sequence of Gluconacetobacter xylinus NBRC 13693.</title>
        <authorList>
            <person name="Azuma Y."/>
            <person name="Higashiura N."/>
            <person name="Hirakawa H."/>
            <person name="Matsushita K."/>
        </authorList>
    </citation>
    <scope>NUCLEOTIDE SEQUENCE [LARGE SCALE GENOMIC DNA]</scope>
    <source>
        <strain evidence="1 2">NBRC 13693</strain>
    </source>
</reference>
<gene>
    <name evidence="1" type="ORF">Gxy13693_019_003</name>
</gene>
<dbReference type="Proteomes" id="UP000032683">
    <property type="component" value="Unassembled WGS sequence"/>
</dbReference>
<evidence type="ECO:0000313" key="1">
    <source>
        <dbReference type="EMBL" id="GAN99300.1"/>
    </source>
</evidence>
<evidence type="ECO:0000313" key="2">
    <source>
        <dbReference type="Proteomes" id="UP000032683"/>
    </source>
</evidence>
<dbReference type="EMBL" id="BANJ01000019">
    <property type="protein sequence ID" value="GAN99300.1"/>
    <property type="molecule type" value="Genomic_DNA"/>
</dbReference>
<organism evidence="1 2">
    <name type="scientific">Komagataeibacter xylinus NBRC 13693</name>
    <dbReference type="NCBI Taxonomy" id="1234668"/>
    <lineage>
        <taxon>Bacteria</taxon>
        <taxon>Pseudomonadati</taxon>
        <taxon>Pseudomonadota</taxon>
        <taxon>Alphaproteobacteria</taxon>
        <taxon>Acetobacterales</taxon>
        <taxon>Acetobacteraceae</taxon>
        <taxon>Komagataeibacter</taxon>
    </lineage>
</organism>
<accession>A0A0D6Q8K7</accession>